<comment type="caution">
    <text evidence="1">The sequence shown here is derived from an EMBL/GenBank/DDBJ whole genome shotgun (WGS) entry which is preliminary data.</text>
</comment>
<dbReference type="GO" id="GO:0045892">
    <property type="term" value="P:negative regulation of DNA-templated transcription"/>
    <property type="evidence" value="ECO:0007669"/>
    <property type="project" value="InterPro"/>
</dbReference>
<accession>A0A4Y8LC33</accession>
<reference evidence="1 2" key="1">
    <citation type="submission" date="2019-03" db="EMBL/GenBank/DDBJ databases">
        <authorList>
            <person name="Yang Y."/>
        </authorList>
    </citation>
    <scope>NUCLEOTIDE SEQUENCE [LARGE SCALE GENOMIC DNA]</scope>
    <source>
        <strain evidence="1 2">ASL-1</strain>
    </source>
</reference>
<dbReference type="GO" id="GO:0046685">
    <property type="term" value="P:response to arsenic-containing substance"/>
    <property type="evidence" value="ECO:0007669"/>
    <property type="project" value="InterPro"/>
</dbReference>
<dbReference type="EMBL" id="SORX01000008">
    <property type="protein sequence ID" value="TFD99730.1"/>
    <property type="molecule type" value="Genomic_DNA"/>
</dbReference>
<name>A0A4Y8LC33_9BACL</name>
<gene>
    <name evidence="1" type="primary">arsD</name>
    <name evidence="1" type="ORF">E2626_13170</name>
</gene>
<protein>
    <submittedName>
        <fullName evidence="1">Arsenite efflux transporter metallochaperone ArsD</fullName>
    </submittedName>
</protein>
<evidence type="ECO:0000313" key="1">
    <source>
        <dbReference type="EMBL" id="TFD99730.1"/>
    </source>
</evidence>
<evidence type="ECO:0000313" key="2">
    <source>
        <dbReference type="Proteomes" id="UP000297776"/>
    </source>
</evidence>
<dbReference type="Proteomes" id="UP000297776">
    <property type="component" value="Unassembled WGS sequence"/>
</dbReference>
<dbReference type="GO" id="GO:0003677">
    <property type="term" value="F:DNA binding"/>
    <property type="evidence" value="ECO:0007669"/>
    <property type="project" value="InterPro"/>
</dbReference>
<sequence length="119" mass="13081">MKSITIFDPAMCCSTGVCGPSVDPELTRVANALFKLEQNGVEVNRYNLANDPAAFVENHEAKSFLEDKGIDSLPLIYINGEQFAEGTYPSNSELADAFGLEEDQLVKKKPKLTIDLKQI</sequence>
<dbReference type="AlphaFoldDB" id="A0A4Y8LC33"/>
<dbReference type="InterPro" id="IPR010712">
    <property type="entry name" value="Arsenical-R_ArsD"/>
</dbReference>
<dbReference type="NCBIfam" id="NF033727">
    <property type="entry name" value="chaperon_ArsD"/>
    <property type="match status" value="1"/>
</dbReference>
<dbReference type="OrthoDB" id="9801358at2"/>
<dbReference type="Gene3D" id="3.40.30.10">
    <property type="entry name" value="Glutaredoxin"/>
    <property type="match status" value="1"/>
</dbReference>
<keyword evidence="2" id="KW-1185">Reference proteome</keyword>
<dbReference type="RefSeq" id="WP_134382247.1">
    <property type="nucleotide sequence ID" value="NZ_SORX01000008.1"/>
</dbReference>
<proteinExistence type="predicted"/>
<organism evidence="1 2">
    <name type="scientific">Jeotgalibacillus salarius</name>
    <dbReference type="NCBI Taxonomy" id="546023"/>
    <lineage>
        <taxon>Bacteria</taxon>
        <taxon>Bacillati</taxon>
        <taxon>Bacillota</taxon>
        <taxon>Bacilli</taxon>
        <taxon>Bacillales</taxon>
        <taxon>Caryophanaceae</taxon>
        <taxon>Jeotgalibacillus</taxon>
    </lineage>
</organism>
<dbReference type="Pfam" id="PF06953">
    <property type="entry name" value="ArsD"/>
    <property type="match status" value="1"/>
</dbReference>